<evidence type="ECO:0000256" key="6">
    <source>
        <dbReference type="SAM" id="Phobius"/>
    </source>
</evidence>
<evidence type="ECO:0000259" key="7">
    <source>
        <dbReference type="PROSITE" id="PS50221"/>
    </source>
</evidence>
<feature type="transmembrane region" description="Helical" evidence="6">
    <location>
        <begin position="427"/>
        <end position="452"/>
    </location>
</feature>
<dbReference type="PANTHER" id="PTHR12011">
    <property type="entry name" value="ADHESION G-PROTEIN COUPLED RECEPTOR"/>
    <property type="match status" value="1"/>
</dbReference>
<evidence type="ECO:0000313" key="9">
    <source>
        <dbReference type="EMBL" id="CAL1616880.1"/>
    </source>
</evidence>
<dbReference type="Pfam" id="PF01825">
    <property type="entry name" value="GPS"/>
    <property type="match status" value="1"/>
</dbReference>
<proteinExistence type="predicted"/>
<evidence type="ECO:0000256" key="1">
    <source>
        <dbReference type="ARBA" id="ARBA00004141"/>
    </source>
</evidence>
<organism evidence="9 10">
    <name type="scientific">Knipowitschia caucasica</name>
    <name type="common">Caucasian dwarf goby</name>
    <name type="synonym">Pomatoschistus caucasicus</name>
    <dbReference type="NCBI Taxonomy" id="637954"/>
    <lineage>
        <taxon>Eukaryota</taxon>
        <taxon>Metazoa</taxon>
        <taxon>Chordata</taxon>
        <taxon>Craniata</taxon>
        <taxon>Vertebrata</taxon>
        <taxon>Euteleostomi</taxon>
        <taxon>Actinopterygii</taxon>
        <taxon>Neopterygii</taxon>
        <taxon>Teleostei</taxon>
        <taxon>Neoteleostei</taxon>
        <taxon>Acanthomorphata</taxon>
        <taxon>Gobiaria</taxon>
        <taxon>Gobiiformes</taxon>
        <taxon>Gobioidei</taxon>
        <taxon>Gobiidae</taxon>
        <taxon>Gobiinae</taxon>
        <taxon>Knipowitschia</taxon>
    </lineage>
</organism>
<dbReference type="Gene3D" id="1.20.1070.10">
    <property type="entry name" value="Rhodopsin 7-helix transmembrane proteins"/>
    <property type="match status" value="1"/>
</dbReference>
<name>A0AAV2MUB8_KNICA</name>
<evidence type="ECO:0000256" key="5">
    <source>
        <dbReference type="ARBA" id="ARBA00023157"/>
    </source>
</evidence>
<evidence type="ECO:0000256" key="3">
    <source>
        <dbReference type="ARBA" id="ARBA00022989"/>
    </source>
</evidence>
<feature type="domain" description="GAIN-B" evidence="7">
    <location>
        <begin position="2"/>
        <end position="234"/>
    </location>
</feature>
<dbReference type="PRINTS" id="PR00249">
    <property type="entry name" value="GPCRSECRETIN"/>
</dbReference>
<evidence type="ECO:0000259" key="8">
    <source>
        <dbReference type="PROSITE" id="PS50261"/>
    </source>
</evidence>
<feature type="transmembrane region" description="Helical" evidence="6">
    <location>
        <begin position="499"/>
        <end position="525"/>
    </location>
</feature>
<dbReference type="AlphaFoldDB" id="A0AAV2MUB8"/>
<dbReference type="InterPro" id="IPR000832">
    <property type="entry name" value="GPCR_2_secretin-like"/>
</dbReference>
<dbReference type="GO" id="GO:0007189">
    <property type="term" value="P:adenylate cyclase-activating G protein-coupled receptor signaling pathway"/>
    <property type="evidence" value="ECO:0007669"/>
    <property type="project" value="TreeGrafter"/>
</dbReference>
<feature type="transmembrane region" description="Helical" evidence="6">
    <location>
        <begin position="468"/>
        <end position="493"/>
    </location>
</feature>
<evidence type="ECO:0000313" key="10">
    <source>
        <dbReference type="Proteomes" id="UP001497482"/>
    </source>
</evidence>
<dbReference type="Pfam" id="PF00002">
    <property type="entry name" value="7tm_2"/>
    <property type="match status" value="1"/>
</dbReference>
<keyword evidence="3 6" id="KW-1133">Transmembrane helix</keyword>
<dbReference type="GO" id="GO:0007166">
    <property type="term" value="P:cell surface receptor signaling pathway"/>
    <property type="evidence" value="ECO:0007669"/>
    <property type="project" value="InterPro"/>
</dbReference>
<dbReference type="Gene3D" id="2.60.220.50">
    <property type="match status" value="1"/>
</dbReference>
<accession>A0AAV2MUB8</accession>
<feature type="domain" description="G-protein coupled receptors family 2 profile 2" evidence="8">
    <location>
        <begin position="363"/>
        <end position="475"/>
    </location>
</feature>
<dbReference type="PROSITE" id="PS50221">
    <property type="entry name" value="GAIN_B"/>
    <property type="match status" value="1"/>
</dbReference>
<dbReference type="GO" id="GO:0004930">
    <property type="term" value="F:G protein-coupled receptor activity"/>
    <property type="evidence" value="ECO:0007669"/>
    <property type="project" value="InterPro"/>
</dbReference>
<dbReference type="PROSITE" id="PS50261">
    <property type="entry name" value="G_PROTEIN_RECEP_F2_4"/>
    <property type="match status" value="1"/>
</dbReference>
<keyword evidence="4 6" id="KW-0472">Membrane</keyword>
<gene>
    <name evidence="9" type="ORF">KC01_LOCUS42579</name>
</gene>
<sequence length="555" mass="61271">MQQVRLQQQDVDDGWTSPNFCGPDSVLDCISVPERDLQDLHRNGFRRLTLLNTWYGSLRPLFPPEENISMVPTVTDGSQRFLGTVLGSSVISTTVLGDEQPINTAVRFQLHHRTQSETSSFMFPPAQSETSSFCFHLRSETSSFCFHLRDETSSFCFHLLRVRPHPLCFHLLRGSAGTVYDPVCAFWDFSLMPESGGWWNTKGCEVVSKHYSSTVCFCNHTTNFALLLQVYEVQILTGQVLTGQVLTGQVLTGQVLPGQVLTGQVLPGQVLPGQILTGQVLTGQVLTGQVITGQILTGQVLTGQELTGQVLTGQVLTGQVLTGQILTGQVITGQILTGQVLTGQELTGQVLTRQWSPENQRALEVLTFIGCGVSLCGLLFTLVLFLAVGVPKSDRTTVHKNLIVALALAQMLLMCSEKASANEVVCFLVTALLHLFYMASFCWMLVEGLLLWSKVVSVNISEDRRMKVYYVIGWGEVMWLAVIGWGEVMWLAVIGWGEVMWFAVIGWGEVMWLAVIGWGEVMWLAVIGCGEVMWLAVIGWGEVMWLAVIGWGEVM</sequence>
<dbReference type="PANTHER" id="PTHR12011:SF58">
    <property type="entry name" value="ADHESION G-PROTEIN COUPLED RECEPTOR D2"/>
    <property type="match status" value="1"/>
</dbReference>
<dbReference type="SMART" id="SM00303">
    <property type="entry name" value="GPS"/>
    <property type="match status" value="1"/>
</dbReference>
<dbReference type="EMBL" id="OZ035831">
    <property type="protein sequence ID" value="CAL1616880.1"/>
    <property type="molecule type" value="Genomic_DNA"/>
</dbReference>
<dbReference type="Gene3D" id="2.160.20.80">
    <property type="entry name" value="E3 ubiquitin-protein ligase SopA"/>
    <property type="match status" value="1"/>
</dbReference>
<dbReference type="InterPro" id="IPR057244">
    <property type="entry name" value="GAIN_B"/>
</dbReference>
<evidence type="ECO:0000256" key="2">
    <source>
        <dbReference type="ARBA" id="ARBA00022692"/>
    </source>
</evidence>
<dbReference type="Proteomes" id="UP001497482">
    <property type="component" value="Chromosome 9"/>
</dbReference>
<keyword evidence="5" id="KW-1015">Disulfide bond</keyword>
<keyword evidence="10" id="KW-1185">Reference proteome</keyword>
<feature type="transmembrane region" description="Helical" evidence="6">
    <location>
        <begin position="365"/>
        <end position="390"/>
    </location>
</feature>
<dbReference type="InterPro" id="IPR017981">
    <property type="entry name" value="GPCR_2-like_7TM"/>
</dbReference>
<feature type="transmembrane region" description="Helical" evidence="6">
    <location>
        <begin position="532"/>
        <end position="552"/>
    </location>
</feature>
<dbReference type="InterPro" id="IPR000203">
    <property type="entry name" value="GPS"/>
</dbReference>
<reference evidence="9 10" key="1">
    <citation type="submission" date="2024-04" db="EMBL/GenBank/DDBJ databases">
        <authorList>
            <person name="Waldvogel A.-M."/>
            <person name="Schoenle A."/>
        </authorList>
    </citation>
    <scope>NUCLEOTIDE SEQUENCE [LARGE SCALE GENOMIC DNA]</scope>
</reference>
<dbReference type="InterPro" id="IPR046338">
    <property type="entry name" value="GAIN_dom_sf"/>
</dbReference>
<dbReference type="GO" id="GO:0005886">
    <property type="term" value="C:plasma membrane"/>
    <property type="evidence" value="ECO:0007669"/>
    <property type="project" value="TreeGrafter"/>
</dbReference>
<comment type="subcellular location">
    <subcellularLocation>
        <location evidence="1">Membrane</location>
        <topology evidence="1">Multi-pass membrane protein</topology>
    </subcellularLocation>
</comment>
<protein>
    <submittedName>
        <fullName evidence="9">Uncharacterized protein</fullName>
    </submittedName>
</protein>
<evidence type="ECO:0000256" key="4">
    <source>
        <dbReference type="ARBA" id="ARBA00023136"/>
    </source>
</evidence>
<keyword evidence="2 6" id="KW-0812">Transmembrane</keyword>
<dbReference type="SUPFAM" id="SSF141571">
    <property type="entry name" value="Pentapeptide repeat-like"/>
    <property type="match status" value="1"/>
</dbReference>